<keyword evidence="5 8" id="KW-1133">Transmembrane helix</keyword>
<evidence type="ECO:0000313" key="11">
    <source>
        <dbReference type="EMBL" id="KAK3584039.1"/>
    </source>
</evidence>
<reference evidence="11" key="1">
    <citation type="journal article" date="2021" name="Genome Biol. Evol.">
        <title>A High-Quality Reference Genome for a Parasitic Bivalve with Doubly Uniparental Inheritance (Bivalvia: Unionida).</title>
        <authorList>
            <person name="Smith C.H."/>
        </authorList>
    </citation>
    <scope>NUCLEOTIDE SEQUENCE</scope>
    <source>
        <strain evidence="11">CHS0354</strain>
    </source>
</reference>
<dbReference type="InterPro" id="IPR009011">
    <property type="entry name" value="Man6P_isomerase_rcpt-bd_dom_sf"/>
</dbReference>
<dbReference type="Gene3D" id="2.70.130.10">
    <property type="entry name" value="Mannose-6-phosphate receptor binding domain"/>
    <property type="match status" value="1"/>
</dbReference>
<keyword evidence="2" id="KW-0813">Transport</keyword>
<keyword evidence="7" id="KW-1015">Disulfide bond</keyword>
<reference evidence="11" key="2">
    <citation type="journal article" date="2021" name="Genome Biol. Evol.">
        <title>Developing a high-quality reference genome for a parasitic bivalve with doubly uniparental inheritance (Bivalvia: Unionida).</title>
        <authorList>
            <person name="Smith C.H."/>
        </authorList>
    </citation>
    <scope>NUCLEOTIDE SEQUENCE</scope>
    <source>
        <strain evidence="11">CHS0354</strain>
        <tissue evidence="11">Mantle</tissue>
    </source>
</reference>
<protein>
    <recommendedName>
        <fullName evidence="10">MRH domain-containing protein</fullName>
    </recommendedName>
</protein>
<dbReference type="GO" id="GO:0000139">
    <property type="term" value="C:Golgi membrane"/>
    <property type="evidence" value="ECO:0007669"/>
    <property type="project" value="UniProtKB-SubCell"/>
</dbReference>
<accession>A0AAE0VN58</accession>
<evidence type="ECO:0000256" key="2">
    <source>
        <dbReference type="ARBA" id="ARBA00022448"/>
    </source>
</evidence>
<sequence>MIKSVCFLFVLFSSVNAWKGAVECVKTSTCSCRKDNGETIDLSALSTNNGTPKFQNVIDIHNKDNYSLSVCNIFSQGNCSNVAICQIRPMFPTDLYFDVGDLNTATFMEDERGQITINYIAGNRRSFVNLTCNYDIEAQLLAVGEQPAGSSMYHFELISKYACPITPLDPSSPSKNVIYIGVGAGVGALLLVVAILVYRKRIFSKCRKSDTYTSLT</sequence>
<reference evidence="11" key="3">
    <citation type="submission" date="2023-05" db="EMBL/GenBank/DDBJ databases">
        <authorList>
            <person name="Smith C.H."/>
        </authorList>
    </citation>
    <scope>NUCLEOTIDE SEQUENCE</scope>
    <source>
        <strain evidence="11">CHS0354</strain>
        <tissue evidence="11">Mantle</tissue>
    </source>
</reference>
<dbReference type="GO" id="GO:0005537">
    <property type="term" value="F:D-mannose binding"/>
    <property type="evidence" value="ECO:0007669"/>
    <property type="project" value="InterPro"/>
</dbReference>
<comment type="caution">
    <text evidence="11">The sequence shown here is derived from an EMBL/GenBank/DDBJ whole genome shotgun (WGS) entry which is preliminary data.</text>
</comment>
<name>A0AAE0VN58_9BIVA</name>
<dbReference type="AlphaFoldDB" id="A0AAE0VN58"/>
<keyword evidence="3 8" id="KW-0812">Transmembrane</keyword>
<dbReference type="InterPro" id="IPR000479">
    <property type="entry name" value="CIMR_rpt"/>
</dbReference>
<dbReference type="GO" id="GO:0010008">
    <property type="term" value="C:endosome membrane"/>
    <property type="evidence" value="ECO:0007669"/>
    <property type="project" value="UniProtKB-SubCell"/>
</dbReference>
<dbReference type="Proteomes" id="UP001195483">
    <property type="component" value="Unassembled WGS sequence"/>
</dbReference>
<feature type="chain" id="PRO_5042284666" description="MRH domain-containing protein" evidence="9">
    <location>
        <begin position="18"/>
        <end position="216"/>
    </location>
</feature>
<comment type="subcellular location">
    <subcellularLocation>
        <location evidence="1">Endomembrane system</location>
    </subcellularLocation>
</comment>
<evidence type="ECO:0000256" key="4">
    <source>
        <dbReference type="ARBA" id="ARBA00022729"/>
    </source>
</evidence>
<gene>
    <name evidence="11" type="ORF">CHS0354_024567</name>
</gene>
<dbReference type="EMBL" id="JAEAOA010001456">
    <property type="protein sequence ID" value="KAK3584039.1"/>
    <property type="molecule type" value="Genomic_DNA"/>
</dbReference>
<evidence type="ECO:0000256" key="7">
    <source>
        <dbReference type="ARBA" id="ARBA00023157"/>
    </source>
</evidence>
<dbReference type="PANTHER" id="PTHR15071">
    <property type="entry name" value="MANNOSE-6-PHOSPHATE RECEPTOR FAMILY MEMBER"/>
    <property type="match status" value="1"/>
</dbReference>
<dbReference type="PROSITE" id="PS51914">
    <property type="entry name" value="MRH"/>
    <property type="match status" value="1"/>
</dbReference>
<evidence type="ECO:0000256" key="6">
    <source>
        <dbReference type="ARBA" id="ARBA00023136"/>
    </source>
</evidence>
<dbReference type="SUPFAM" id="SSF50911">
    <property type="entry name" value="Mannose 6-phosphate receptor domain"/>
    <property type="match status" value="1"/>
</dbReference>
<feature type="domain" description="MRH" evidence="10">
    <location>
        <begin position="28"/>
        <end position="165"/>
    </location>
</feature>
<dbReference type="GO" id="GO:0038023">
    <property type="term" value="F:signaling receptor activity"/>
    <property type="evidence" value="ECO:0007669"/>
    <property type="project" value="InterPro"/>
</dbReference>
<organism evidence="11 12">
    <name type="scientific">Potamilus streckersoni</name>
    <dbReference type="NCBI Taxonomy" id="2493646"/>
    <lineage>
        <taxon>Eukaryota</taxon>
        <taxon>Metazoa</taxon>
        <taxon>Spiralia</taxon>
        <taxon>Lophotrochozoa</taxon>
        <taxon>Mollusca</taxon>
        <taxon>Bivalvia</taxon>
        <taxon>Autobranchia</taxon>
        <taxon>Heteroconchia</taxon>
        <taxon>Palaeoheterodonta</taxon>
        <taxon>Unionida</taxon>
        <taxon>Unionoidea</taxon>
        <taxon>Unionidae</taxon>
        <taxon>Ambleminae</taxon>
        <taxon>Lampsilini</taxon>
        <taxon>Potamilus</taxon>
    </lineage>
</organism>
<proteinExistence type="predicted"/>
<evidence type="ECO:0000313" key="12">
    <source>
        <dbReference type="Proteomes" id="UP001195483"/>
    </source>
</evidence>
<evidence type="ECO:0000256" key="9">
    <source>
        <dbReference type="SAM" id="SignalP"/>
    </source>
</evidence>
<keyword evidence="6 8" id="KW-0472">Membrane</keyword>
<dbReference type="PANTHER" id="PTHR15071:SF0">
    <property type="entry name" value="MANNOSE 6-PHOSPHATE RECEPTOR-LIKE PROTEIN 1"/>
    <property type="match status" value="1"/>
</dbReference>
<keyword evidence="12" id="KW-1185">Reference proteome</keyword>
<dbReference type="GO" id="GO:0005802">
    <property type="term" value="C:trans-Golgi network"/>
    <property type="evidence" value="ECO:0007669"/>
    <property type="project" value="TreeGrafter"/>
</dbReference>
<feature type="signal peptide" evidence="9">
    <location>
        <begin position="1"/>
        <end position="17"/>
    </location>
</feature>
<evidence type="ECO:0000259" key="10">
    <source>
        <dbReference type="PROSITE" id="PS51914"/>
    </source>
</evidence>
<dbReference type="GO" id="GO:0007041">
    <property type="term" value="P:lysosomal transport"/>
    <property type="evidence" value="ECO:0007669"/>
    <property type="project" value="InterPro"/>
</dbReference>
<evidence type="ECO:0000256" key="8">
    <source>
        <dbReference type="SAM" id="Phobius"/>
    </source>
</evidence>
<evidence type="ECO:0000256" key="1">
    <source>
        <dbReference type="ARBA" id="ARBA00004308"/>
    </source>
</evidence>
<dbReference type="InterPro" id="IPR044865">
    <property type="entry name" value="MRH_dom"/>
</dbReference>
<dbReference type="Pfam" id="PF00878">
    <property type="entry name" value="CIMR"/>
    <property type="match status" value="1"/>
</dbReference>
<feature type="transmembrane region" description="Helical" evidence="8">
    <location>
        <begin position="177"/>
        <end position="198"/>
    </location>
</feature>
<keyword evidence="4 9" id="KW-0732">Signal</keyword>
<evidence type="ECO:0000256" key="3">
    <source>
        <dbReference type="ARBA" id="ARBA00022692"/>
    </source>
</evidence>
<evidence type="ECO:0000256" key="5">
    <source>
        <dbReference type="ARBA" id="ARBA00022989"/>
    </source>
</evidence>